<comment type="caution">
    <text evidence="1">The sequence shown here is derived from an EMBL/GenBank/DDBJ whole genome shotgun (WGS) entry which is preliminary data.</text>
</comment>
<organism evidence="1">
    <name type="scientific">Schlesneria paludicola</name>
    <dbReference type="NCBI Taxonomy" id="360056"/>
    <lineage>
        <taxon>Bacteria</taxon>
        <taxon>Pseudomonadati</taxon>
        <taxon>Planctomycetota</taxon>
        <taxon>Planctomycetia</taxon>
        <taxon>Planctomycetales</taxon>
        <taxon>Planctomycetaceae</taxon>
        <taxon>Schlesneria</taxon>
    </lineage>
</organism>
<proteinExistence type="predicted"/>
<sequence length="126" mass="14113">MDAALRQQAEFAIDFLHRSALEISATMRKHQLKLADRQCRMVELSRRIQLAVVILCTCLYAGRQSDERIRRAGEIHAAQLSDTLQGRRPSDAFLRRITALGADLVDQGLPGSGEILTPPILMPYQT</sequence>
<gene>
    <name evidence="1" type="ORF">ENQ76_04990</name>
</gene>
<reference evidence="1" key="1">
    <citation type="journal article" date="2020" name="mSystems">
        <title>Genome- and Community-Level Interaction Insights into Carbon Utilization and Element Cycling Functions of Hydrothermarchaeota in Hydrothermal Sediment.</title>
        <authorList>
            <person name="Zhou Z."/>
            <person name="Liu Y."/>
            <person name="Xu W."/>
            <person name="Pan J."/>
            <person name="Luo Z.H."/>
            <person name="Li M."/>
        </authorList>
    </citation>
    <scope>NUCLEOTIDE SEQUENCE [LARGE SCALE GENOMIC DNA]</scope>
    <source>
        <strain evidence="1">SpSt-339</strain>
    </source>
</reference>
<name>A0A7C2NW83_9PLAN</name>
<protein>
    <submittedName>
        <fullName evidence="1">Uncharacterized protein</fullName>
    </submittedName>
</protein>
<accession>A0A7C2NW83</accession>
<dbReference type="EMBL" id="DSOK01000150">
    <property type="protein sequence ID" value="HEN14811.1"/>
    <property type="molecule type" value="Genomic_DNA"/>
</dbReference>
<dbReference type="AlphaFoldDB" id="A0A7C2NW83"/>
<evidence type="ECO:0000313" key="1">
    <source>
        <dbReference type="EMBL" id="HEN14811.1"/>
    </source>
</evidence>